<evidence type="ECO:0000313" key="1">
    <source>
        <dbReference type="EMBL" id="GBN85049.1"/>
    </source>
</evidence>
<keyword evidence="2" id="KW-1185">Reference proteome</keyword>
<dbReference type="Proteomes" id="UP000499080">
    <property type="component" value="Unassembled WGS sequence"/>
</dbReference>
<gene>
    <name evidence="1" type="ORF">AVEN_31276_1</name>
</gene>
<comment type="caution">
    <text evidence="1">The sequence shown here is derived from an EMBL/GenBank/DDBJ whole genome shotgun (WGS) entry which is preliminary data.</text>
</comment>
<protein>
    <submittedName>
        <fullName evidence="1">Uncharacterized protein</fullName>
    </submittedName>
</protein>
<proteinExistence type="predicted"/>
<dbReference type="AlphaFoldDB" id="A0A4Y2SCM1"/>
<organism evidence="1 2">
    <name type="scientific">Araneus ventricosus</name>
    <name type="common">Orbweaver spider</name>
    <name type="synonym">Epeira ventricosa</name>
    <dbReference type="NCBI Taxonomy" id="182803"/>
    <lineage>
        <taxon>Eukaryota</taxon>
        <taxon>Metazoa</taxon>
        <taxon>Ecdysozoa</taxon>
        <taxon>Arthropoda</taxon>
        <taxon>Chelicerata</taxon>
        <taxon>Arachnida</taxon>
        <taxon>Araneae</taxon>
        <taxon>Araneomorphae</taxon>
        <taxon>Entelegynae</taxon>
        <taxon>Araneoidea</taxon>
        <taxon>Araneidae</taxon>
        <taxon>Araneus</taxon>
    </lineage>
</organism>
<evidence type="ECO:0000313" key="2">
    <source>
        <dbReference type="Proteomes" id="UP000499080"/>
    </source>
</evidence>
<sequence length="101" mass="11290">MANYTVVSPSKRADRMCGENSFLPWDSEICHMPLTSQETVDACDSVCHSPREKVKIVASQLLFMHPYEKHLSISPRSCVDVTPFEASPFNNVLVLEDSANC</sequence>
<accession>A0A4Y2SCM1</accession>
<reference evidence="1 2" key="1">
    <citation type="journal article" date="2019" name="Sci. Rep.">
        <title>Orb-weaving spider Araneus ventricosus genome elucidates the spidroin gene catalogue.</title>
        <authorList>
            <person name="Kono N."/>
            <person name="Nakamura H."/>
            <person name="Ohtoshi R."/>
            <person name="Moran D.A.P."/>
            <person name="Shinohara A."/>
            <person name="Yoshida Y."/>
            <person name="Fujiwara M."/>
            <person name="Mori M."/>
            <person name="Tomita M."/>
            <person name="Arakawa K."/>
        </authorList>
    </citation>
    <scope>NUCLEOTIDE SEQUENCE [LARGE SCALE GENOMIC DNA]</scope>
</reference>
<name>A0A4Y2SCM1_ARAVE</name>
<dbReference type="EMBL" id="BGPR01020595">
    <property type="protein sequence ID" value="GBN85049.1"/>
    <property type="molecule type" value="Genomic_DNA"/>
</dbReference>